<evidence type="ECO:0000313" key="4">
    <source>
        <dbReference type="EMBL" id="QGY43171.1"/>
    </source>
</evidence>
<dbReference type="PROSITE" id="PS50801">
    <property type="entry name" value="STAS"/>
    <property type="match status" value="1"/>
</dbReference>
<dbReference type="PANTHER" id="PTHR33495">
    <property type="entry name" value="ANTI-SIGMA FACTOR ANTAGONIST TM_1081-RELATED-RELATED"/>
    <property type="match status" value="1"/>
</dbReference>
<dbReference type="EMBL" id="CP046401">
    <property type="protein sequence ID" value="QGY43171.1"/>
    <property type="molecule type" value="Genomic_DNA"/>
</dbReference>
<dbReference type="InterPro" id="IPR003658">
    <property type="entry name" value="Anti-sigma_ant"/>
</dbReference>
<dbReference type="NCBIfam" id="TIGR00377">
    <property type="entry name" value="ant_ant_sig"/>
    <property type="match status" value="1"/>
</dbReference>
<evidence type="ECO:0000256" key="2">
    <source>
        <dbReference type="RuleBase" id="RU003749"/>
    </source>
</evidence>
<proteinExistence type="inferred from homology"/>
<comment type="similarity">
    <text evidence="1 2">Belongs to the anti-sigma-factor antagonist family.</text>
</comment>
<dbReference type="InterPro" id="IPR002645">
    <property type="entry name" value="STAS_dom"/>
</dbReference>
<reference evidence="4 5" key="1">
    <citation type="submission" date="2019-11" db="EMBL/GenBank/DDBJ databases">
        <authorList>
            <person name="Zheng R.K."/>
            <person name="Sun C.M."/>
        </authorList>
    </citation>
    <scope>NUCLEOTIDE SEQUENCE [LARGE SCALE GENOMIC DNA]</scope>
    <source>
        <strain evidence="4 5">WC007</strain>
    </source>
</reference>
<gene>
    <name evidence="4" type="ORF">GM418_05710</name>
</gene>
<dbReference type="Pfam" id="PF01740">
    <property type="entry name" value="STAS"/>
    <property type="match status" value="1"/>
</dbReference>
<evidence type="ECO:0000256" key="1">
    <source>
        <dbReference type="ARBA" id="ARBA00009013"/>
    </source>
</evidence>
<keyword evidence="5" id="KW-1185">Reference proteome</keyword>
<feature type="domain" description="STAS" evidence="3">
    <location>
        <begin position="1"/>
        <end position="108"/>
    </location>
</feature>
<accession>A0A6I6JLF8</accession>
<dbReference type="SUPFAM" id="SSF52091">
    <property type="entry name" value="SpoIIaa-like"/>
    <property type="match status" value="1"/>
</dbReference>
<dbReference type="RefSeq" id="WP_158864039.1">
    <property type="nucleotide sequence ID" value="NZ_CP046401.1"/>
</dbReference>
<dbReference type="CDD" id="cd07043">
    <property type="entry name" value="STAS_anti-anti-sigma_factors"/>
    <property type="match status" value="1"/>
</dbReference>
<dbReference type="AlphaFoldDB" id="A0A6I6JLF8"/>
<evidence type="ECO:0000259" key="3">
    <source>
        <dbReference type="PROSITE" id="PS50801"/>
    </source>
</evidence>
<protein>
    <recommendedName>
        <fullName evidence="2">Anti-sigma factor antagonist</fullName>
    </recommendedName>
</protein>
<evidence type="ECO:0000313" key="5">
    <source>
        <dbReference type="Proteomes" id="UP000428260"/>
    </source>
</evidence>
<sequence length="108" mass="12350">MGIKKNQKEDALILYIEGRIDTTNYKDIETAIEEAIEPGNSKLILDCEKLNYISSSGLRIFLTLQKKMMEKQAELVLCKMQPMIKEIFDISGFSNIFKIKTTEEEALA</sequence>
<dbReference type="KEGG" id="mcos:GM418_05710"/>
<dbReference type="GO" id="GO:0043856">
    <property type="term" value="F:anti-sigma factor antagonist activity"/>
    <property type="evidence" value="ECO:0007669"/>
    <property type="project" value="InterPro"/>
</dbReference>
<dbReference type="InterPro" id="IPR036513">
    <property type="entry name" value="STAS_dom_sf"/>
</dbReference>
<organism evidence="4 5">
    <name type="scientific">Maribellus comscasis</name>
    <dbReference type="NCBI Taxonomy" id="2681766"/>
    <lineage>
        <taxon>Bacteria</taxon>
        <taxon>Pseudomonadati</taxon>
        <taxon>Bacteroidota</taxon>
        <taxon>Bacteroidia</taxon>
        <taxon>Marinilabiliales</taxon>
        <taxon>Prolixibacteraceae</taxon>
        <taxon>Maribellus</taxon>
    </lineage>
</organism>
<name>A0A6I6JLF8_9BACT</name>
<dbReference type="Proteomes" id="UP000428260">
    <property type="component" value="Chromosome"/>
</dbReference>
<dbReference type="Gene3D" id="3.30.750.24">
    <property type="entry name" value="STAS domain"/>
    <property type="match status" value="1"/>
</dbReference>